<dbReference type="Pfam" id="PF03462">
    <property type="entry name" value="PCRF"/>
    <property type="match status" value="1"/>
</dbReference>
<dbReference type="SUPFAM" id="SSF75620">
    <property type="entry name" value="Release factor"/>
    <property type="match status" value="1"/>
</dbReference>
<organism evidence="2">
    <name type="scientific">marine sediment metagenome</name>
    <dbReference type="NCBI Taxonomy" id="412755"/>
    <lineage>
        <taxon>unclassified sequences</taxon>
        <taxon>metagenomes</taxon>
        <taxon>ecological metagenomes</taxon>
    </lineage>
</organism>
<accession>X0SER7</accession>
<dbReference type="EMBL" id="BARS01005839">
    <property type="protein sequence ID" value="GAF79484.1"/>
    <property type="molecule type" value="Genomic_DNA"/>
</dbReference>
<proteinExistence type="predicted"/>
<dbReference type="PANTHER" id="PTHR43116:SF3">
    <property type="entry name" value="CLASS I PEPTIDE CHAIN RELEASE FACTOR"/>
    <property type="match status" value="1"/>
</dbReference>
<dbReference type="PANTHER" id="PTHR43116">
    <property type="entry name" value="PEPTIDE CHAIN RELEASE FACTOR 2"/>
    <property type="match status" value="1"/>
</dbReference>
<name>X0SER7_9ZZZZ</name>
<protein>
    <recommendedName>
        <fullName evidence="1">Peptide chain release factor domain-containing protein</fullName>
    </recommendedName>
</protein>
<dbReference type="AlphaFoldDB" id="X0SER7"/>
<feature type="non-terminal residue" evidence="2">
    <location>
        <position position="103"/>
    </location>
</feature>
<feature type="domain" description="Peptide chain release factor" evidence="1">
    <location>
        <begin position="2"/>
        <end position="103"/>
    </location>
</feature>
<dbReference type="GO" id="GO:0006415">
    <property type="term" value="P:translational termination"/>
    <property type="evidence" value="ECO:0007669"/>
    <property type="project" value="InterPro"/>
</dbReference>
<sequence length="103" mass="11115">MIDDEMAAPSFWDNQEKAQERVGERKSLISLVKPLDGALSESDDLTAMVEMAAEDESFAAEVPPEVKRLESVLEQLKLQSLLSGTHDAAGAILTINARDGGTD</sequence>
<evidence type="ECO:0000259" key="1">
    <source>
        <dbReference type="Pfam" id="PF03462"/>
    </source>
</evidence>
<dbReference type="Gene3D" id="1.20.58.410">
    <property type="entry name" value="Release factor"/>
    <property type="match status" value="1"/>
</dbReference>
<dbReference type="InterPro" id="IPR005139">
    <property type="entry name" value="PCRF"/>
</dbReference>
<dbReference type="InterPro" id="IPR045853">
    <property type="entry name" value="Pep_chain_release_fac_I_sf"/>
</dbReference>
<gene>
    <name evidence="2" type="ORF">S01H1_11454</name>
</gene>
<evidence type="ECO:0000313" key="2">
    <source>
        <dbReference type="EMBL" id="GAF79484.1"/>
    </source>
</evidence>
<reference evidence="2" key="1">
    <citation type="journal article" date="2014" name="Front. Microbiol.">
        <title>High frequency of phylogenetically diverse reductive dehalogenase-homologous genes in deep subseafloor sedimentary metagenomes.</title>
        <authorList>
            <person name="Kawai M."/>
            <person name="Futagami T."/>
            <person name="Toyoda A."/>
            <person name="Takaki Y."/>
            <person name="Nishi S."/>
            <person name="Hori S."/>
            <person name="Arai W."/>
            <person name="Tsubouchi T."/>
            <person name="Morono Y."/>
            <person name="Uchiyama I."/>
            <person name="Ito T."/>
            <person name="Fujiyama A."/>
            <person name="Inagaki F."/>
            <person name="Takami H."/>
        </authorList>
    </citation>
    <scope>NUCLEOTIDE SEQUENCE</scope>
    <source>
        <strain evidence="2">Expedition CK06-06</strain>
    </source>
</reference>
<comment type="caution">
    <text evidence="2">The sequence shown here is derived from an EMBL/GenBank/DDBJ whole genome shotgun (WGS) entry which is preliminary data.</text>
</comment>